<evidence type="ECO:0000256" key="2">
    <source>
        <dbReference type="ARBA" id="ARBA00022857"/>
    </source>
</evidence>
<dbReference type="CDD" id="cd19133">
    <property type="entry name" value="AKR_AKR5F1"/>
    <property type="match status" value="1"/>
</dbReference>
<sequence length="293" mass="31982">MDTAPSAPEIPTTTLNNGVAMPVIGYGVFRTPPEETERAVREAIEVGYRSIDTAQAYRNEEGVGAAVAACGIPREDLFLTTKIWFSNAGEDTAARSIDASLRRLGADYVDLLLVHQPFGDYYGAYRAMEAALEAGKARAIGVSNFFPDRFVDLAQNVDVAPAVNQMETHVFNQQAASRPWCAKYGTALESWGPLAQGRKGIFTHPVLTAIGEAHGKTAAQVALRYLLQRDVIIIPKSAHRDRMVANLDILDFSLAGEEMDAVAALDEATPLTTNHYDPEFALGLLERYRIPRD</sequence>
<evidence type="ECO:0000313" key="8">
    <source>
        <dbReference type="EMBL" id="XCP83204.1"/>
    </source>
</evidence>
<dbReference type="Pfam" id="PF00248">
    <property type="entry name" value="Aldo_ket_red"/>
    <property type="match status" value="1"/>
</dbReference>
<feature type="binding site" evidence="5">
    <location>
        <position position="115"/>
    </location>
    <ligand>
        <name>substrate</name>
    </ligand>
</feature>
<evidence type="ECO:0000259" key="7">
    <source>
        <dbReference type="Pfam" id="PF00248"/>
    </source>
</evidence>
<dbReference type="PROSITE" id="PS00798">
    <property type="entry name" value="ALDOKETO_REDUCTASE_1"/>
    <property type="match status" value="1"/>
</dbReference>
<protein>
    <submittedName>
        <fullName evidence="8">Aldo/keto reductase</fullName>
    </submittedName>
</protein>
<dbReference type="PANTHER" id="PTHR43827:SF3">
    <property type="entry name" value="NADP-DEPENDENT OXIDOREDUCTASE DOMAIN-CONTAINING PROTEIN"/>
    <property type="match status" value="1"/>
</dbReference>
<keyword evidence="2" id="KW-0521">NADP</keyword>
<dbReference type="SUPFAM" id="SSF51430">
    <property type="entry name" value="NAD(P)-linked oxidoreductase"/>
    <property type="match status" value="1"/>
</dbReference>
<dbReference type="FunFam" id="3.20.20.100:FF:000015">
    <property type="entry name" value="Oxidoreductase, aldo/keto reductase family"/>
    <property type="match status" value="1"/>
</dbReference>
<feature type="active site" description="Proton donor" evidence="4">
    <location>
        <position position="57"/>
    </location>
</feature>
<dbReference type="InterPro" id="IPR036812">
    <property type="entry name" value="NAD(P)_OxRdtase_dom_sf"/>
</dbReference>
<name>A0AAU8N453_9ACTO</name>
<dbReference type="InterPro" id="IPR020471">
    <property type="entry name" value="AKR"/>
</dbReference>
<keyword evidence="3" id="KW-0560">Oxidoreductase</keyword>
<feature type="site" description="Lowers pKa of active site Tyr" evidence="6">
    <location>
        <position position="82"/>
    </location>
</feature>
<dbReference type="PIRSF" id="PIRSF000097">
    <property type="entry name" value="AKR"/>
    <property type="match status" value="1"/>
</dbReference>
<dbReference type="InterPro" id="IPR023210">
    <property type="entry name" value="NADP_OxRdtase_dom"/>
</dbReference>
<proteinExistence type="inferred from homology"/>
<accession>A0AAU8N453</accession>
<comment type="similarity">
    <text evidence="1">Belongs to the aldo/keto reductase family.</text>
</comment>
<dbReference type="AlphaFoldDB" id="A0AAU8N453"/>
<feature type="domain" description="NADP-dependent oxidoreductase" evidence="7">
    <location>
        <begin position="30"/>
        <end position="266"/>
    </location>
</feature>
<evidence type="ECO:0000256" key="4">
    <source>
        <dbReference type="PIRSR" id="PIRSR000097-1"/>
    </source>
</evidence>
<gene>
    <name evidence="8" type="ORF">ABXS69_04885</name>
</gene>
<dbReference type="GO" id="GO:0016616">
    <property type="term" value="F:oxidoreductase activity, acting on the CH-OH group of donors, NAD or NADP as acceptor"/>
    <property type="evidence" value="ECO:0007669"/>
    <property type="project" value="UniProtKB-ARBA"/>
</dbReference>
<dbReference type="PANTHER" id="PTHR43827">
    <property type="entry name" value="2,5-DIKETO-D-GLUCONIC ACID REDUCTASE"/>
    <property type="match status" value="1"/>
</dbReference>
<dbReference type="PROSITE" id="PS00062">
    <property type="entry name" value="ALDOKETO_REDUCTASE_2"/>
    <property type="match status" value="1"/>
</dbReference>
<dbReference type="PRINTS" id="PR00069">
    <property type="entry name" value="ALDKETRDTASE"/>
</dbReference>
<dbReference type="RefSeq" id="WP_366181412.1">
    <property type="nucleotide sequence ID" value="NZ_CP159989.1"/>
</dbReference>
<evidence type="ECO:0000256" key="5">
    <source>
        <dbReference type="PIRSR" id="PIRSR000097-2"/>
    </source>
</evidence>
<reference evidence="8" key="1">
    <citation type="submission" date="2024-05" db="EMBL/GenBank/DDBJ databases">
        <title>Draft genome assemblies of 36 bacteria isolated from hibernating arctic ground squirrels.</title>
        <authorList>
            <person name="McKee H."/>
            <person name="Mullen L."/>
            <person name="Drown D.M."/>
            <person name="Duddleston K.N."/>
        </authorList>
    </citation>
    <scope>NUCLEOTIDE SEQUENCE</scope>
    <source>
        <strain evidence="8">AR004</strain>
    </source>
</reference>
<dbReference type="InterPro" id="IPR018170">
    <property type="entry name" value="Aldo/ket_reductase_CS"/>
</dbReference>
<dbReference type="EMBL" id="CP159989">
    <property type="protein sequence ID" value="XCP83204.1"/>
    <property type="molecule type" value="Genomic_DNA"/>
</dbReference>
<evidence type="ECO:0000256" key="1">
    <source>
        <dbReference type="ARBA" id="ARBA00007905"/>
    </source>
</evidence>
<organism evidence="8">
    <name type="scientific">Actinomyces timonensis</name>
    <dbReference type="NCBI Taxonomy" id="1288391"/>
    <lineage>
        <taxon>Bacteria</taxon>
        <taxon>Bacillati</taxon>
        <taxon>Actinomycetota</taxon>
        <taxon>Actinomycetes</taxon>
        <taxon>Actinomycetales</taxon>
        <taxon>Actinomycetaceae</taxon>
        <taxon>Actinomyces</taxon>
    </lineage>
</organism>
<dbReference type="PROSITE" id="PS00063">
    <property type="entry name" value="ALDOKETO_REDUCTASE_3"/>
    <property type="match status" value="1"/>
</dbReference>
<evidence type="ECO:0000256" key="6">
    <source>
        <dbReference type="PIRSR" id="PIRSR000097-3"/>
    </source>
</evidence>
<evidence type="ECO:0000256" key="3">
    <source>
        <dbReference type="ARBA" id="ARBA00023002"/>
    </source>
</evidence>
<dbReference type="Gene3D" id="3.20.20.100">
    <property type="entry name" value="NADP-dependent oxidoreductase domain"/>
    <property type="match status" value="1"/>
</dbReference>